<evidence type="ECO:0000313" key="1">
    <source>
        <dbReference type="EMBL" id="MBP2331280.1"/>
    </source>
</evidence>
<keyword evidence="2" id="KW-1185">Reference proteome</keyword>
<name>A0ABS4U4Z4_9PSEU</name>
<accession>A0ABS4U4Z4</accession>
<evidence type="ECO:0000313" key="2">
    <source>
        <dbReference type="Proteomes" id="UP001519332"/>
    </source>
</evidence>
<proteinExistence type="predicted"/>
<gene>
    <name evidence="1" type="ORF">JOF56_011665</name>
</gene>
<sequence length="104" mass="11042">MTDLLGALIALQTAIAAAGTIRISHTAIDDMAWVVDHATGTIHLDPDLPTDEWYAALHEGLDALASRARASRGDPFGMEAFGPVTADGARVIPMRPRLRLIDGP</sequence>
<dbReference type="EMBL" id="JAGINW010000001">
    <property type="protein sequence ID" value="MBP2331280.1"/>
    <property type="molecule type" value="Genomic_DNA"/>
</dbReference>
<organism evidence="1 2">
    <name type="scientific">Kibdelosporangium banguiense</name>
    <dbReference type="NCBI Taxonomy" id="1365924"/>
    <lineage>
        <taxon>Bacteria</taxon>
        <taxon>Bacillati</taxon>
        <taxon>Actinomycetota</taxon>
        <taxon>Actinomycetes</taxon>
        <taxon>Pseudonocardiales</taxon>
        <taxon>Pseudonocardiaceae</taxon>
        <taxon>Kibdelosporangium</taxon>
    </lineage>
</organism>
<protein>
    <submittedName>
        <fullName evidence="1">Uncharacterized protein</fullName>
    </submittedName>
</protein>
<reference evidence="1 2" key="1">
    <citation type="submission" date="2021-03" db="EMBL/GenBank/DDBJ databases">
        <title>Sequencing the genomes of 1000 actinobacteria strains.</title>
        <authorList>
            <person name="Klenk H.-P."/>
        </authorList>
    </citation>
    <scope>NUCLEOTIDE SEQUENCE [LARGE SCALE GENOMIC DNA]</scope>
    <source>
        <strain evidence="1 2">DSM 46670</strain>
    </source>
</reference>
<comment type="caution">
    <text evidence="1">The sequence shown here is derived from an EMBL/GenBank/DDBJ whole genome shotgun (WGS) entry which is preliminary data.</text>
</comment>
<dbReference type="Proteomes" id="UP001519332">
    <property type="component" value="Unassembled WGS sequence"/>
</dbReference>
<dbReference type="RefSeq" id="WP_209647891.1">
    <property type="nucleotide sequence ID" value="NZ_JAGINW010000001.1"/>
</dbReference>